<dbReference type="WormBase" id="SRAE_X000056800">
    <property type="protein sequence ID" value="SRP08142"/>
    <property type="gene ID" value="WBGene00266127"/>
</dbReference>
<evidence type="ECO:0000313" key="2">
    <source>
        <dbReference type="EMBL" id="CEF71241.1"/>
    </source>
</evidence>
<protein>
    <submittedName>
        <fullName evidence="2 4">Uncharacterized protein</fullName>
    </submittedName>
</protein>
<evidence type="ECO:0000256" key="1">
    <source>
        <dbReference type="SAM" id="MobiDB-lite"/>
    </source>
</evidence>
<feature type="compositionally biased region" description="Polar residues" evidence="1">
    <location>
        <begin position="28"/>
        <end position="39"/>
    </location>
</feature>
<reference evidence="4" key="2">
    <citation type="submission" date="2020-12" db="UniProtKB">
        <authorList>
            <consortium name="WormBaseParasite"/>
        </authorList>
    </citation>
    <scope>IDENTIFICATION</scope>
</reference>
<evidence type="ECO:0000313" key="5">
    <source>
        <dbReference type="WormBase" id="SRAE_X000056800"/>
    </source>
</evidence>
<feature type="compositionally biased region" description="Polar residues" evidence="1">
    <location>
        <begin position="82"/>
        <end position="93"/>
    </location>
</feature>
<gene>
    <name evidence="2 4 5" type="ORF">SRAE_X000056800</name>
</gene>
<organism evidence="2">
    <name type="scientific">Strongyloides ratti</name>
    <name type="common">Parasitic roundworm</name>
    <dbReference type="NCBI Taxonomy" id="34506"/>
    <lineage>
        <taxon>Eukaryota</taxon>
        <taxon>Metazoa</taxon>
        <taxon>Ecdysozoa</taxon>
        <taxon>Nematoda</taxon>
        <taxon>Chromadorea</taxon>
        <taxon>Rhabditida</taxon>
        <taxon>Tylenchina</taxon>
        <taxon>Panagrolaimomorpha</taxon>
        <taxon>Strongyloidoidea</taxon>
        <taxon>Strongyloididae</taxon>
        <taxon>Strongyloides</taxon>
    </lineage>
</organism>
<dbReference type="CTD" id="36383621"/>
<dbReference type="WBParaSite" id="SRAE_X000056800.1">
    <property type="protein sequence ID" value="SRAE_X000056800.1"/>
    <property type="gene ID" value="WBGene00266127"/>
</dbReference>
<dbReference type="GeneID" id="36383621"/>
<evidence type="ECO:0000313" key="4">
    <source>
        <dbReference type="WBParaSite" id="SRAE_X000056800.1"/>
    </source>
</evidence>
<dbReference type="Proteomes" id="UP000035682">
    <property type="component" value="Unplaced"/>
</dbReference>
<proteinExistence type="predicted"/>
<feature type="compositionally biased region" description="Basic and acidic residues" evidence="1">
    <location>
        <begin position="61"/>
        <end position="81"/>
    </location>
</feature>
<name>A0A090LND9_STRRB</name>
<sequence>MKVLPQVPQQRVQVQPQSPNQSNRPQVLSGQPRQEQFNNGVPIPLVLTDPEKQLEPLVRPDQQKQQERDAKNQGSEFDRFPSSESDMNNNQIGNFPVPGMNLYPSVARSLMFRADVSEPMENNQLDDYNPFSPNKPFNNGIEIPTQLNLVENQAKEYFEVYGNSAARAHQFCNIYRNTIHTSEYLQHYCNYITSNVQNSETF</sequence>
<dbReference type="STRING" id="34506.A0A090LND9"/>
<keyword evidence="3" id="KW-1185">Reference proteome</keyword>
<feature type="compositionally biased region" description="Low complexity" evidence="1">
    <location>
        <begin position="1"/>
        <end position="27"/>
    </location>
</feature>
<dbReference type="RefSeq" id="XP_024510437.1">
    <property type="nucleotide sequence ID" value="XM_024644928.1"/>
</dbReference>
<accession>A0A090LND9</accession>
<evidence type="ECO:0000313" key="3">
    <source>
        <dbReference type="Proteomes" id="UP000035682"/>
    </source>
</evidence>
<feature type="region of interest" description="Disordered" evidence="1">
    <location>
        <begin position="1"/>
        <end position="93"/>
    </location>
</feature>
<dbReference type="AlphaFoldDB" id="A0A090LND9"/>
<dbReference type="EMBL" id="LN609530">
    <property type="protein sequence ID" value="CEF71241.1"/>
    <property type="molecule type" value="Genomic_DNA"/>
</dbReference>
<reference evidence="2 3" key="1">
    <citation type="submission" date="2014-09" db="EMBL/GenBank/DDBJ databases">
        <authorList>
            <person name="Martin A.A."/>
        </authorList>
    </citation>
    <scope>NUCLEOTIDE SEQUENCE</scope>
    <source>
        <strain evidence="3">ED321</strain>
        <strain evidence="2">ED321 Heterogonic</strain>
    </source>
</reference>